<proteinExistence type="predicted"/>
<dbReference type="KEGG" id="parb:CJU94_35315"/>
<sequence length="155" mass="17314">MLALTPADAMRDSCDALAKWILTSMSQPPQSYASSISGTIFRRLQRLIGADLLCVSACTTDVPHGDRTLLEFLRDGTTSREEVILRLGQPSATFEGERIVTYRVGSRKNEGYTISRQREHKWETASDTWVDTHFSLVLVFDDAGVLKKHALGQVR</sequence>
<geneLocation type="plasmid" evidence="1 2">
    <name>pBN1</name>
</geneLocation>
<keyword evidence="1" id="KW-0614">Plasmid</keyword>
<keyword evidence="2" id="KW-1185">Reference proteome</keyword>
<evidence type="ECO:0000313" key="1">
    <source>
        <dbReference type="EMBL" id="ASW03445.1"/>
    </source>
</evidence>
<dbReference type="EMBL" id="CP022991">
    <property type="protein sequence ID" value="ASW03445.1"/>
    <property type="molecule type" value="Genomic_DNA"/>
</dbReference>
<gene>
    <name evidence="1" type="ORF">CJU94_35315</name>
</gene>
<evidence type="ECO:0000313" key="2">
    <source>
        <dbReference type="Proteomes" id="UP000215158"/>
    </source>
</evidence>
<reference evidence="1 2" key="1">
    <citation type="submission" date="2017-08" db="EMBL/GenBank/DDBJ databases">
        <title>Identification and genetic characteristics of simultaneous BTEX- and naphthalene-degrading Paraburkholderia sp. BN5 isolated from petroleum-contaminated soil.</title>
        <authorList>
            <person name="Lee Y."/>
            <person name="Jeon C.O."/>
        </authorList>
    </citation>
    <scope>NUCLEOTIDE SEQUENCE [LARGE SCALE GENOMIC DNA]</scope>
    <source>
        <strain evidence="1 2">BN5</strain>
        <plasmid evidence="1 2">pBN1</plasmid>
    </source>
</reference>
<accession>A0A248VX51</accession>
<dbReference type="AlphaFoldDB" id="A0A248VX51"/>
<dbReference type="Proteomes" id="UP000215158">
    <property type="component" value="Plasmid pBN1"/>
</dbReference>
<organism evidence="1 2">
    <name type="scientific">Paraburkholderia aromaticivorans</name>
    <dbReference type="NCBI Taxonomy" id="2026199"/>
    <lineage>
        <taxon>Bacteria</taxon>
        <taxon>Pseudomonadati</taxon>
        <taxon>Pseudomonadota</taxon>
        <taxon>Betaproteobacteria</taxon>
        <taxon>Burkholderiales</taxon>
        <taxon>Burkholderiaceae</taxon>
        <taxon>Paraburkholderia</taxon>
    </lineage>
</organism>
<name>A0A248VX51_9BURK</name>
<protein>
    <submittedName>
        <fullName evidence="1">Uncharacterized protein</fullName>
    </submittedName>
</protein>